<evidence type="ECO:0000256" key="1">
    <source>
        <dbReference type="ARBA" id="ARBA00006213"/>
    </source>
</evidence>
<feature type="transmembrane region" description="Helical" evidence="6">
    <location>
        <begin position="79"/>
        <end position="100"/>
    </location>
</feature>
<evidence type="ECO:0000256" key="6">
    <source>
        <dbReference type="RuleBase" id="RU368015"/>
    </source>
</evidence>
<feature type="transmembrane region" description="Helical" evidence="6">
    <location>
        <begin position="252"/>
        <end position="270"/>
    </location>
</feature>
<dbReference type="GO" id="GO:0015211">
    <property type="term" value="F:purine nucleoside transmembrane transporter activity"/>
    <property type="evidence" value="ECO:0007669"/>
    <property type="project" value="UniProtKB-UniRule"/>
</dbReference>
<evidence type="ECO:0000256" key="4">
    <source>
        <dbReference type="ARBA" id="ARBA00022989"/>
    </source>
</evidence>
<accession>I3S1Y8</accession>
<keyword evidence="4 6" id="KW-1133">Transmembrane helix</keyword>
<organism evidence="7">
    <name type="scientific">Medicago truncatula</name>
    <name type="common">Barrel medic</name>
    <name type="synonym">Medicago tribuloides</name>
    <dbReference type="NCBI Taxonomy" id="3880"/>
    <lineage>
        <taxon>Eukaryota</taxon>
        <taxon>Viridiplantae</taxon>
        <taxon>Streptophyta</taxon>
        <taxon>Embryophyta</taxon>
        <taxon>Tracheophyta</taxon>
        <taxon>Spermatophyta</taxon>
        <taxon>Magnoliopsida</taxon>
        <taxon>eudicotyledons</taxon>
        <taxon>Gunneridae</taxon>
        <taxon>Pentapetalae</taxon>
        <taxon>rosids</taxon>
        <taxon>fabids</taxon>
        <taxon>Fabales</taxon>
        <taxon>Fabaceae</taxon>
        <taxon>Papilionoideae</taxon>
        <taxon>50 kb inversion clade</taxon>
        <taxon>NPAAA clade</taxon>
        <taxon>Hologalegina</taxon>
        <taxon>IRL clade</taxon>
        <taxon>Trifolieae</taxon>
        <taxon>Medicago</taxon>
    </lineage>
</organism>
<dbReference type="EMBL" id="BT134485">
    <property type="protein sequence ID" value="AFK34280.1"/>
    <property type="molecule type" value="mRNA"/>
</dbReference>
<dbReference type="AlphaFoldDB" id="I3S1Y8"/>
<evidence type="ECO:0000256" key="2">
    <source>
        <dbReference type="ARBA" id="ARBA00022448"/>
    </source>
</evidence>
<dbReference type="InterPro" id="IPR030182">
    <property type="entry name" value="PUP_plant"/>
</dbReference>
<comment type="similarity">
    <text evidence="1 6">Belongs to the purine permeases (TC 2.A.7.14) family.</text>
</comment>
<feature type="transmembrane region" description="Helical" evidence="6">
    <location>
        <begin position="290"/>
        <end position="313"/>
    </location>
</feature>
<name>I3S1Y8_MEDTR</name>
<dbReference type="PANTHER" id="PTHR31376:SF17">
    <property type="entry name" value="PURINE PERMEASE 21-RELATED"/>
    <property type="match status" value="1"/>
</dbReference>
<evidence type="ECO:0000256" key="5">
    <source>
        <dbReference type="ARBA" id="ARBA00023136"/>
    </source>
</evidence>
<sequence length="393" mass="43837">MGEAQDLQPQKMELNEAKETFSLEQNSFKDQIMNGSIMTNKKRIYYIKVAIYAALVLVGQSSATLLGRLYYEKGGKSKWMATVVQLAGFPILLPYYFFILSSKKLTTNNNIIVDPNQSSTYMLAFVYVSIGLISALICYLYSLGLMYLPVSTFTLIGSSQLGFNALFSYFLNSLKFTPFIINSLVLLTISSSLLMFQSESSNSTNVSKKMYSIGFICTLVASAGYGLILSLTQLAFKKVVKRQNFKSVMDMIIYQQMVATCITLVGLFASGEWNGIKNEMEDYELGKASYVLDLTFIAITWQVFSIGCVGLIFEVSSLFSNAISVLGMPIVPILAVVFFQDKMHGIKAISMVLAVWGFISYVYQQYLDENDVITETRNTPHISKHSSTLEEGN</sequence>
<keyword evidence="3 6" id="KW-0812">Transmembrane</keyword>
<feature type="transmembrane region" description="Helical" evidence="6">
    <location>
        <begin position="345"/>
        <end position="363"/>
    </location>
</feature>
<keyword evidence="5 6" id="KW-0472">Membrane</keyword>
<dbReference type="Pfam" id="PF16913">
    <property type="entry name" value="PUNUT"/>
    <property type="match status" value="1"/>
</dbReference>
<feature type="transmembrane region" description="Helical" evidence="6">
    <location>
        <begin position="121"/>
        <end position="142"/>
    </location>
</feature>
<protein>
    <recommendedName>
        <fullName evidence="6">Probable purine permease</fullName>
    </recommendedName>
</protein>
<feature type="transmembrane region" description="Helical" evidence="6">
    <location>
        <begin position="45"/>
        <end position="67"/>
    </location>
</feature>
<feature type="transmembrane region" description="Helical" evidence="6">
    <location>
        <begin position="179"/>
        <end position="198"/>
    </location>
</feature>
<evidence type="ECO:0000256" key="3">
    <source>
        <dbReference type="ARBA" id="ARBA00022692"/>
    </source>
</evidence>
<feature type="transmembrane region" description="Helical" evidence="6">
    <location>
        <begin position="318"/>
        <end position="339"/>
    </location>
</feature>
<dbReference type="GO" id="GO:0016020">
    <property type="term" value="C:membrane"/>
    <property type="evidence" value="ECO:0007669"/>
    <property type="project" value="UniProtKB-SubCell"/>
</dbReference>
<evidence type="ECO:0000313" key="7">
    <source>
        <dbReference type="EMBL" id="AFK34280.1"/>
    </source>
</evidence>
<dbReference type="GO" id="GO:0005345">
    <property type="term" value="F:purine nucleobase transmembrane transporter activity"/>
    <property type="evidence" value="ECO:0007669"/>
    <property type="project" value="UniProtKB-UniRule"/>
</dbReference>
<proteinExistence type="evidence at transcript level"/>
<reference evidence="7" key="1">
    <citation type="submission" date="2012-05" db="EMBL/GenBank/DDBJ databases">
        <authorList>
            <person name="Krishnakumar V."/>
            <person name="Cheung F."/>
            <person name="Xiao Y."/>
            <person name="Chan A."/>
            <person name="Moskal W.A."/>
            <person name="Town C.D."/>
        </authorList>
    </citation>
    <scope>NUCLEOTIDE SEQUENCE</scope>
</reference>
<feature type="transmembrane region" description="Helical" evidence="6">
    <location>
        <begin position="148"/>
        <end position="167"/>
    </location>
</feature>
<feature type="transmembrane region" description="Helical" evidence="6">
    <location>
        <begin position="210"/>
        <end position="231"/>
    </location>
</feature>
<keyword evidence="2 6" id="KW-0813">Transport</keyword>
<comment type="subcellular location">
    <subcellularLocation>
        <location evidence="6">Membrane</location>
        <topology evidence="6">Multi-pass membrane protein</topology>
    </subcellularLocation>
</comment>
<dbReference type="PANTHER" id="PTHR31376">
    <property type="entry name" value="OS09G0467300 PROTEIN-RELATED"/>
    <property type="match status" value="1"/>
</dbReference>